<feature type="transmembrane region" description="Helical" evidence="5">
    <location>
        <begin position="562"/>
        <end position="584"/>
    </location>
</feature>
<proteinExistence type="predicted"/>
<dbReference type="Pfam" id="PF01566">
    <property type="entry name" value="Nramp"/>
    <property type="match status" value="3"/>
</dbReference>
<dbReference type="Proteomes" id="UP000603453">
    <property type="component" value="Unassembled WGS sequence"/>
</dbReference>
<keyword evidence="4 5" id="KW-0472">Membrane</keyword>
<feature type="transmembrane region" description="Helical" evidence="5">
    <location>
        <begin position="436"/>
        <end position="454"/>
    </location>
</feature>
<evidence type="ECO:0000256" key="4">
    <source>
        <dbReference type="ARBA" id="ARBA00023136"/>
    </source>
</evidence>
<keyword evidence="3 5" id="KW-1133">Transmembrane helix</keyword>
<feature type="transmembrane region" description="Helical" evidence="5">
    <location>
        <begin position="211"/>
        <end position="230"/>
    </location>
</feature>
<accession>A0A8H7VFA3</accession>
<name>A0A8H7VFA3_9FUNG</name>
<evidence type="ECO:0000256" key="1">
    <source>
        <dbReference type="ARBA" id="ARBA00004141"/>
    </source>
</evidence>
<dbReference type="AlphaFoldDB" id="A0A8H7VFA3"/>
<evidence type="ECO:0000256" key="3">
    <source>
        <dbReference type="ARBA" id="ARBA00022989"/>
    </source>
</evidence>
<reference evidence="6" key="1">
    <citation type="submission" date="2020-12" db="EMBL/GenBank/DDBJ databases">
        <title>Metabolic potential, ecology and presence of endohyphal bacteria is reflected in genomic diversity of Mucoromycotina.</title>
        <authorList>
            <person name="Muszewska A."/>
            <person name="Okrasinska A."/>
            <person name="Steczkiewicz K."/>
            <person name="Drgas O."/>
            <person name="Orlowska M."/>
            <person name="Perlinska-Lenart U."/>
            <person name="Aleksandrzak-Piekarczyk T."/>
            <person name="Szatraj K."/>
            <person name="Zielenkiewicz U."/>
            <person name="Pilsyk S."/>
            <person name="Malc E."/>
            <person name="Mieczkowski P."/>
            <person name="Kruszewska J.S."/>
            <person name="Biernat P."/>
            <person name="Pawlowska J."/>
        </authorList>
    </citation>
    <scope>NUCLEOTIDE SEQUENCE</scope>
    <source>
        <strain evidence="6">WA0000017839</strain>
    </source>
</reference>
<feature type="transmembrane region" description="Helical" evidence="5">
    <location>
        <begin position="91"/>
        <end position="119"/>
    </location>
</feature>
<dbReference type="InterPro" id="IPR001046">
    <property type="entry name" value="NRAMP_fam"/>
</dbReference>
<dbReference type="EMBL" id="JAEPRD010000006">
    <property type="protein sequence ID" value="KAG2212364.1"/>
    <property type="molecule type" value="Genomic_DNA"/>
</dbReference>
<dbReference type="NCBIfam" id="NF037982">
    <property type="entry name" value="Nramp_1"/>
    <property type="match status" value="2"/>
</dbReference>
<feature type="transmembrane region" description="Helical" evidence="5">
    <location>
        <begin position="9"/>
        <end position="29"/>
    </location>
</feature>
<dbReference type="GO" id="GO:0005384">
    <property type="term" value="F:manganese ion transmembrane transporter activity"/>
    <property type="evidence" value="ECO:0007669"/>
    <property type="project" value="TreeGrafter"/>
</dbReference>
<evidence type="ECO:0000313" key="7">
    <source>
        <dbReference type="Proteomes" id="UP000603453"/>
    </source>
</evidence>
<sequence length="586" mass="64858">MNVIQKTKTYLKTLGKFIGPGFMIAVGYLDPGNWATDMEGGSSYGYRLLFIILISNVIAVFLQNLTIRLGTVSGLDLASASKKFFPRWLNLFLYVLAEIAIIATDIAEVIGSAIALNLLFPSLPLPAGVAITAADVFIILLFYTEETDDPENPNSDSASLKMVRCFEVFVMMLVAAVGICFIIELSYSDIVTVDVFKGFLPTKEIFTQPDILYVAIGIIGATVMPHNLYLHSFIVQARCREWRYNRPRVVQSDDTWLIKSIERIPTPTPITDSEKNHTTVHVEPHSGINFDRLTTYLDKCLKRNLHYGFIDLIVALSFAFFVNCAILIVASANFFYGPDNQQQQVQDLFSAHALLMQYLGPPAAVVFALALLCAGQSSTLTATLAGQVIMSGFLGMTTKPWIRRVLTRSIAIIPAMVAACVTGREGLSSMLVGSQVALSIQLPFAVVPLVYFTARKSAMKLDLVVQVKSLENEPIKVTEQSQMSFIDRTVARCRFSNTKSDWLSFPQFSKMNKELKKPQASLKTSETPSPSSLSEEEEVKVYEEMDSWPTPLFYANSLISNIFAVLIALLLIGLNGYLVVSLFMSI</sequence>
<feature type="transmembrane region" description="Helical" evidence="5">
    <location>
        <begin position="363"/>
        <end position="385"/>
    </location>
</feature>
<feature type="transmembrane region" description="Helical" evidence="5">
    <location>
        <begin position="125"/>
        <end position="144"/>
    </location>
</feature>
<comment type="caution">
    <text evidence="6">The sequence shown here is derived from an EMBL/GenBank/DDBJ whole genome shotgun (WGS) entry which is preliminary data.</text>
</comment>
<evidence type="ECO:0000313" key="6">
    <source>
        <dbReference type="EMBL" id="KAG2212364.1"/>
    </source>
</evidence>
<gene>
    <name evidence="6" type="ORF">INT47_001725</name>
</gene>
<dbReference type="NCBIfam" id="TIGR01197">
    <property type="entry name" value="nramp"/>
    <property type="match status" value="1"/>
</dbReference>
<feature type="transmembrane region" description="Helical" evidence="5">
    <location>
        <begin position="405"/>
        <end position="424"/>
    </location>
</feature>
<dbReference type="PRINTS" id="PR00447">
    <property type="entry name" value="NATRESASSCMP"/>
</dbReference>
<feature type="transmembrane region" description="Helical" evidence="5">
    <location>
        <begin position="165"/>
        <end position="187"/>
    </location>
</feature>
<evidence type="ECO:0000256" key="5">
    <source>
        <dbReference type="SAM" id="Phobius"/>
    </source>
</evidence>
<comment type="subcellular location">
    <subcellularLocation>
        <location evidence="1">Membrane</location>
        <topology evidence="1">Multi-pass membrane protein</topology>
    </subcellularLocation>
</comment>
<protein>
    <recommendedName>
        <fullName evidence="8">Natural resistance-associated macrophage protein</fullName>
    </recommendedName>
</protein>
<evidence type="ECO:0008006" key="8">
    <source>
        <dbReference type="Google" id="ProtNLM"/>
    </source>
</evidence>
<dbReference type="OrthoDB" id="409173at2759"/>
<dbReference type="GO" id="GO:0015086">
    <property type="term" value="F:cadmium ion transmembrane transporter activity"/>
    <property type="evidence" value="ECO:0007669"/>
    <property type="project" value="TreeGrafter"/>
</dbReference>
<feature type="transmembrane region" description="Helical" evidence="5">
    <location>
        <begin position="309"/>
        <end position="336"/>
    </location>
</feature>
<keyword evidence="7" id="KW-1185">Reference proteome</keyword>
<organism evidence="6 7">
    <name type="scientific">Mucor saturninus</name>
    <dbReference type="NCBI Taxonomy" id="64648"/>
    <lineage>
        <taxon>Eukaryota</taxon>
        <taxon>Fungi</taxon>
        <taxon>Fungi incertae sedis</taxon>
        <taxon>Mucoromycota</taxon>
        <taxon>Mucoromycotina</taxon>
        <taxon>Mucoromycetes</taxon>
        <taxon>Mucorales</taxon>
        <taxon>Mucorineae</taxon>
        <taxon>Mucoraceae</taxon>
        <taxon>Mucor</taxon>
    </lineage>
</organism>
<keyword evidence="2 5" id="KW-0812">Transmembrane</keyword>
<dbReference type="PANTHER" id="PTHR11706">
    <property type="entry name" value="SOLUTE CARRIER PROTEIN FAMILY 11 MEMBER"/>
    <property type="match status" value="1"/>
</dbReference>
<dbReference type="GO" id="GO:0034755">
    <property type="term" value="P:iron ion transmembrane transport"/>
    <property type="evidence" value="ECO:0007669"/>
    <property type="project" value="TreeGrafter"/>
</dbReference>
<evidence type="ECO:0000256" key="2">
    <source>
        <dbReference type="ARBA" id="ARBA00022692"/>
    </source>
</evidence>
<dbReference type="PANTHER" id="PTHR11706:SF101">
    <property type="entry name" value="MANGANESE TRANSPORTER SMF1"/>
    <property type="match status" value="1"/>
</dbReference>
<dbReference type="GO" id="GO:0030026">
    <property type="term" value="P:intracellular manganese ion homeostasis"/>
    <property type="evidence" value="ECO:0007669"/>
    <property type="project" value="TreeGrafter"/>
</dbReference>
<dbReference type="GO" id="GO:0005886">
    <property type="term" value="C:plasma membrane"/>
    <property type="evidence" value="ECO:0007669"/>
    <property type="project" value="TreeGrafter"/>
</dbReference>
<feature type="transmembrane region" description="Helical" evidence="5">
    <location>
        <begin position="49"/>
        <end position="70"/>
    </location>
</feature>